<keyword evidence="1" id="KW-1133">Transmembrane helix</keyword>
<keyword evidence="1" id="KW-0472">Membrane</keyword>
<evidence type="ECO:0000256" key="1">
    <source>
        <dbReference type="SAM" id="Phobius"/>
    </source>
</evidence>
<keyword evidence="1" id="KW-0812">Transmembrane</keyword>
<protein>
    <recommendedName>
        <fullName evidence="4">Chorismate synthase protein</fullName>
    </recommendedName>
</protein>
<name>A0A5M9JXQ5_MONFR</name>
<feature type="transmembrane region" description="Helical" evidence="1">
    <location>
        <begin position="184"/>
        <end position="202"/>
    </location>
</feature>
<feature type="transmembrane region" description="Helical" evidence="1">
    <location>
        <begin position="225"/>
        <end position="244"/>
    </location>
</feature>
<dbReference type="PANTHER" id="PTHR39470:SF1">
    <property type="entry name" value="CHORISMATE SYNTHASE PROTEIN"/>
    <property type="match status" value="1"/>
</dbReference>
<dbReference type="EMBL" id="VICG01000003">
    <property type="protein sequence ID" value="KAA8574318.1"/>
    <property type="molecule type" value="Genomic_DNA"/>
</dbReference>
<evidence type="ECO:0000313" key="2">
    <source>
        <dbReference type="EMBL" id="KAA8574318.1"/>
    </source>
</evidence>
<comment type="caution">
    <text evidence="2">The sequence shown here is derived from an EMBL/GenBank/DDBJ whole genome shotgun (WGS) entry which is preliminary data.</text>
</comment>
<dbReference type="VEuPathDB" id="FungiDB:MFRU_015g01870"/>
<dbReference type="Proteomes" id="UP000322873">
    <property type="component" value="Unassembled WGS sequence"/>
</dbReference>
<evidence type="ECO:0000313" key="3">
    <source>
        <dbReference type="Proteomes" id="UP000322873"/>
    </source>
</evidence>
<feature type="transmembrane region" description="Helical" evidence="1">
    <location>
        <begin position="50"/>
        <end position="72"/>
    </location>
</feature>
<sequence>MELSFSFGTIKTLLIFFGPILLPKAISYYRSIRASPQAEGRTIRPVPPNVSRALTILFIASLAFLIKTFPFFTTPDLFTLTKSRLQTPTDVLFTRLQTLRPDGFAPSDELLRSKFVSMDSRLLYLKWGPETMTGCLFCVPEDRSYLIYSLTSIAAPHLFNLCIIGLITSGLFTGKEGSLWRAKATTFAVVVALLDVYFVSAYDHKSNARSARLEEINFFYWNMQLYRNIALAALDGIIGWLMYLSSTNRAFVSPVSPAEKIEATTKIIEETRNRLNAVALMRNASVRDKDLRGKVEDYWVKEGDFMREILETREVVDGMKNALESRVNLVTVQKEADAFADAVFGDEVKAIA</sequence>
<reference evidence="2 3" key="1">
    <citation type="submission" date="2019-06" db="EMBL/GenBank/DDBJ databases">
        <title>Genome Sequence of the Brown Rot Fungal Pathogen Monilinia fructicola.</title>
        <authorList>
            <person name="De Miccolis Angelini R.M."/>
            <person name="Landi L."/>
            <person name="Abate D."/>
            <person name="Pollastro S."/>
            <person name="Romanazzi G."/>
            <person name="Faretra F."/>
        </authorList>
    </citation>
    <scope>NUCLEOTIDE SEQUENCE [LARGE SCALE GENOMIC DNA]</scope>
    <source>
        <strain evidence="2 3">Mfrc123</strain>
    </source>
</reference>
<dbReference type="PANTHER" id="PTHR39470">
    <property type="entry name" value="CHROMOSOME 10, WHOLE GENOME SHOTGUN SEQUENCE"/>
    <property type="match status" value="1"/>
</dbReference>
<feature type="transmembrane region" description="Helical" evidence="1">
    <location>
        <begin position="146"/>
        <end position="172"/>
    </location>
</feature>
<accession>A0A5M9JXQ5</accession>
<evidence type="ECO:0008006" key="4">
    <source>
        <dbReference type="Google" id="ProtNLM"/>
    </source>
</evidence>
<organism evidence="2 3">
    <name type="scientific">Monilinia fructicola</name>
    <name type="common">Brown rot fungus</name>
    <name type="synonym">Ciboria fructicola</name>
    <dbReference type="NCBI Taxonomy" id="38448"/>
    <lineage>
        <taxon>Eukaryota</taxon>
        <taxon>Fungi</taxon>
        <taxon>Dikarya</taxon>
        <taxon>Ascomycota</taxon>
        <taxon>Pezizomycotina</taxon>
        <taxon>Leotiomycetes</taxon>
        <taxon>Helotiales</taxon>
        <taxon>Sclerotiniaceae</taxon>
        <taxon>Monilinia</taxon>
    </lineage>
</organism>
<dbReference type="AlphaFoldDB" id="A0A5M9JXQ5"/>
<proteinExistence type="predicted"/>
<feature type="transmembrane region" description="Helical" evidence="1">
    <location>
        <begin position="12"/>
        <end position="29"/>
    </location>
</feature>
<keyword evidence="3" id="KW-1185">Reference proteome</keyword>
<gene>
    <name evidence="2" type="ORF">EYC84_005807</name>
</gene>